<dbReference type="GO" id="GO:0005737">
    <property type="term" value="C:cytoplasm"/>
    <property type="evidence" value="ECO:0007669"/>
    <property type="project" value="UniProtKB-SubCell"/>
</dbReference>
<sequence length="426" mass="46877">MNKSNHLYQLSNRFIPGGVNSPARAFIGLDSSPFFVERADGPYLFDVDGNSYIDYLGSWGPIILGHNNPEIKKAVTSASELGLSFGTPTSIEVKMAETITTLMPSIELVRMVNSGTEATMSAIRLARGYTNRNKLIKFEGCYHGHSDCLLVNSSSRYLKSGKPSSSGIPKDFTKHTLICEYNNIKSVESMFRYYPEDIACVIVEPIAGNMNCVPPKNGFLNGLRELCTQYGVVLIFDEVITGFRVELGGAQALYDINPDLTTLGKIIGGGMPVGAFGGKREIMECVSPVGTVYQAGTLSGNPIAMAAGLSCLNVLKKEGVYAYIENQTKTLISEIENLARINNIALSTNRVGSMFGLFFTENKNISSFDDVKKCDVKRFKKFFILMLKEGIYFPPSHYETSFFSLAHTDNEIEKTLHAVNKVFKLI</sequence>
<evidence type="ECO:0000256" key="7">
    <source>
        <dbReference type="HAMAP-Rule" id="MF_00375"/>
    </source>
</evidence>
<feature type="modified residue" description="N6-(pyridoxal phosphate)lysine" evidence="7">
    <location>
        <position position="265"/>
    </location>
</feature>
<protein>
    <recommendedName>
        <fullName evidence="7">Glutamate-1-semialdehyde 2,1-aminomutase</fullName>
        <shortName evidence="7">GSA</shortName>
        <ecNumber evidence="7">5.4.3.8</ecNumber>
    </recommendedName>
    <alternativeName>
        <fullName evidence="7">Glutamate-1-semialdehyde aminotransferase</fullName>
        <shortName evidence="7">GSA-AT</shortName>
    </alternativeName>
</protein>
<dbReference type="GO" id="GO:0008483">
    <property type="term" value="F:transaminase activity"/>
    <property type="evidence" value="ECO:0007669"/>
    <property type="project" value="InterPro"/>
</dbReference>
<dbReference type="InterPro" id="IPR015424">
    <property type="entry name" value="PyrdxlP-dep_Trfase"/>
</dbReference>
<evidence type="ECO:0000256" key="4">
    <source>
        <dbReference type="ARBA" id="ARBA00022898"/>
    </source>
</evidence>
<dbReference type="OrthoDB" id="9801052at2"/>
<keyword evidence="4 7" id="KW-0663">Pyridoxal phosphate</keyword>
<dbReference type="eggNOG" id="COG0001">
    <property type="taxonomic scope" value="Bacteria"/>
</dbReference>
<dbReference type="EMBL" id="JGVK01000007">
    <property type="protein sequence ID" value="KEY91490.1"/>
    <property type="molecule type" value="Genomic_DNA"/>
</dbReference>
<keyword evidence="6 7" id="KW-0627">Porphyrin biosynthesis</keyword>
<evidence type="ECO:0000313" key="8">
    <source>
        <dbReference type="EMBL" id="KEY91490.1"/>
    </source>
</evidence>
<comment type="similarity">
    <text evidence="3 7">Belongs to the class-III pyridoxal-phosphate-dependent aminotransferase family. HemL subfamily.</text>
</comment>
<dbReference type="GO" id="GO:0030170">
    <property type="term" value="F:pyridoxal phosphate binding"/>
    <property type="evidence" value="ECO:0007669"/>
    <property type="project" value="InterPro"/>
</dbReference>
<dbReference type="NCBIfam" id="TIGR00713">
    <property type="entry name" value="hemL"/>
    <property type="match status" value="1"/>
</dbReference>
<dbReference type="InterPro" id="IPR015421">
    <property type="entry name" value="PyrdxlP-dep_Trfase_major"/>
</dbReference>
<keyword evidence="7" id="KW-0963">Cytoplasm</keyword>
<gene>
    <name evidence="7 8" type="primary">hemL</name>
    <name evidence="8" type="ORF">CF67_15008</name>
</gene>
<proteinExistence type="inferred from homology"/>
<keyword evidence="5 7" id="KW-0413">Isomerase</keyword>
<dbReference type="InterPro" id="IPR049704">
    <property type="entry name" value="Aminotrans_3_PPA_site"/>
</dbReference>
<dbReference type="FunFam" id="3.40.640.10:FF:000021">
    <property type="entry name" value="Glutamate-1-semialdehyde 2,1-aminomutase"/>
    <property type="match status" value="1"/>
</dbReference>
<comment type="cofactor">
    <cofactor evidence="1 7">
        <name>pyridoxal 5'-phosphate</name>
        <dbReference type="ChEBI" id="CHEBI:597326"/>
    </cofactor>
</comment>
<dbReference type="NCBIfam" id="NF000818">
    <property type="entry name" value="PRK00062.1"/>
    <property type="match status" value="1"/>
</dbReference>
<organism evidence="8 9">
    <name type="scientific">Candidatus Photodesmus blepharonis</name>
    <dbReference type="NCBI Taxonomy" id="1179155"/>
    <lineage>
        <taxon>Bacteria</taxon>
        <taxon>Pseudomonadati</taxon>
        <taxon>Pseudomonadota</taxon>
        <taxon>Gammaproteobacteria</taxon>
        <taxon>Vibrionales</taxon>
        <taxon>Vibrionaceae</taxon>
        <taxon>Candidatus Photodesmus</taxon>
    </lineage>
</organism>
<comment type="catalytic activity">
    <reaction evidence="7">
        <text>(S)-4-amino-5-oxopentanoate = 5-aminolevulinate</text>
        <dbReference type="Rhea" id="RHEA:14265"/>
        <dbReference type="ChEBI" id="CHEBI:57501"/>
        <dbReference type="ChEBI" id="CHEBI:356416"/>
        <dbReference type="EC" id="5.4.3.8"/>
    </reaction>
</comment>
<comment type="pathway">
    <text evidence="2">Porphyrin-containing compound metabolism; protoporphyrin-IX biosynthesis; 5-aminolevulinate from L-glutamyl-tRNA(Glu): step 2/2.</text>
</comment>
<keyword evidence="8" id="KW-0614">Plasmid</keyword>
<dbReference type="RefSeq" id="WP_034413454.1">
    <property type="nucleotide sequence ID" value="NZ_JGVK01000007.1"/>
</dbReference>
<comment type="subunit">
    <text evidence="7">Homodimer.</text>
</comment>
<dbReference type="PROSITE" id="PS00600">
    <property type="entry name" value="AA_TRANSFER_CLASS_3"/>
    <property type="match status" value="1"/>
</dbReference>
<reference evidence="8 9" key="1">
    <citation type="submission" date="2014-03" db="EMBL/GenBank/DDBJ databases">
        <title>Selection and divergence in the genomes of co-occurring obligate luminous symbionts with specific hosts.</title>
        <authorList>
            <person name="Hendry T.A."/>
            <person name="de Wet J.R."/>
            <person name="Dunlap P.V."/>
        </authorList>
    </citation>
    <scope>NUCLEOTIDE SEQUENCE [LARGE SCALE GENOMIC DNA]</scope>
    <source>
        <strain evidence="8 9">Ppalp.1</strain>
        <plasmid evidence="8">pPB001</plasmid>
    </source>
</reference>
<dbReference type="UniPathway" id="UPA00251">
    <property type="reaction ID" value="UER00317"/>
</dbReference>
<evidence type="ECO:0000256" key="1">
    <source>
        <dbReference type="ARBA" id="ARBA00001933"/>
    </source>
</evidence>
<evidence type="ECO:0000256" key="6">
    <source>
        <dbReference type="ARBA" id="ARBA00023244"/>
    </source>
</evidence>
<dbReference type="Proteomes" id="UP000053784">
    <property type="component" value="Unassembled WGS sequence"/>
</dbReference>
<comment type="subcellular location">
    <subcellularLocation>
        <location evidence="7">Cytoplasm</location>
    </subcellularLocation>
</comment>
<dbReference type="InterPro" id="IPR015422">
    <property type="entry name" value="PyrdxlP-dep_Trfase_small"/>
</dbReference>
<keyword evidence="9" id="KW-1185">Reference proteome</keyword>
<dbReference type="Gene3D" id="3.40.640.10">
    <property type="entry name" value="Type I PLP-dependent aspartate aminotransferase-like (Major domain)"/>
    <property type="match status" value="1"/>
</dbReference>
<dbReference type="SUPFAM" id="SSF53383">
    <property type="entry name" value="PLP-dependent transferases"/>
    <property type="match status" value="1"/>
</dbReference>
<dbReference type="Gene3D" id="3.90.1150.10">
    <property type="entry name" value="Aspartate Aminotransferase, domain 1"/>
    <property type="match status" value="1"/>
</dbReference>
<geneLocation type="plasmid" evidence="8">
    <name>pPB001</name>
</geneLocation>
<dbReference type="InterPro" id="IPR005814">
    <property type="entry name" value="Aminotrans_3"/>
</dbReference>
<dbReference type="HAMAP" id="MF_00375">
    <property type="entry name" value="HemL_aminotrans_3"/>
    <property type="match status" value="1"/>
</dbReference>
<dbReference type="GO" id="GO:0006782">
    <property type="term" value="P:protoporphyrinogen IX biosynthetic process"/>
    <property type="evidence" value="ECO:0007669"/>
    <property type="project" value="UniProtKB-UniRule"/>
</dbReference>
<dbReference type="GO" id="GO:0042286">
    <property type="term" value="F:glutamate-1-semialdehyde 2,1-aminomutase activity"/>
    <property type="evidence" value="ECO:0007669"/>
    <property type="project" value="UniProtKB-UniRule"/>
</dbReference>
<dbReference type="InterPro" id="IPR004639">
    <property type="entry name" value="4pyrrol_synth_GluAld_NH2Trfase"/>
</dbReference>
<evidence type="ECO:0000313" key="9">
    <source>
        <dbReference type="Proteomes" id="UP000053784"/>
    </source>
</evidence>
<evidence type="ECO:0000256" key="5">
    <source>
        <dbReference type="ARBA" id="ARBA00023235"/>
    </source>
</evidence>
<evidence type="ECO:0000256" key="2">
    <source>
        <dbReference type="ARBA" id="ARBA00004819"/>
    </source>
</evidence>
<dbReference type="PANTHER" id="PTHR43713:SF3">
    <property type="entry name" value="GLUTAMATE-1-SEMIALDEHYDE 2,1-AMINOMUTASE 1, CHLOROPLASTIC-RELATED"/>
    <property type="match status" value="1"/>
</dbReference>
<dbReference type="PANTHER" id="PTHR43713">
    <property type="entry name" value="GLUTAMATE-1-SEMIALDEHYDE 2,1-AMINOMUTASE"/>
    <property type="match status" value="1"/>
</dbReference>
<accession>A0A084CNW1</accession>
<dbReference type="CDD" id="cd00610">
    <property type="entry name" value="OAT_like"/>
    <property type="match status" value="1"/>
</dbReference>
<dbReference type="EC" id="5.4.3.8" evidence="7"/>
<name>A0A084CNW1_9GAMM</name>
<dbReference type="AlphaFoldDB" id="A0A084CNW1"/>
<dbReference type="Pfam" id="PF00202">
    <property type="entry name" value="Aminotran_3"/>
    <property type="match status" value="1"/>
</dbReference>
<evidence type="ECO:0000256" key="3">
    <source>
        <dbReference type="ARBA" id="ARBA00008981"/>
    </source>
</evidence>
<comment type="caution">
    <text evidence="8">The sequence shown here is derived from an EMBL/GenBank/DDBJ whole genome shotgun (WGS) entry which is preliminary data.</text>
</comment>